<dbReference type="InterPro" id="IPR019791">
    <property type="entry name" value="Haem_peroxidase_animal"/>
</dbReference>
<dbReference type="PROSITE" id="PS50292">
    <property type="entry name" value="PEROXIDASE_3"/>
    <property type="match status" value="1"/>
</dbReference>
<dbReference type="CDD" id="cd09823">
    <property type="entry name" value="peroxinectin_like"/>
    <property type="match status" value="1"/>
</dbReference>
<sequence length="563" mass="63269">MVCVAGKCLPSARNVSKVVHMSSNTMMKMSHTHSHMLMLWGQFLDHDITLTPQRQTLTSCCTYDGVWRDSENTGKCEPKTSVRQRLRSLQSGGQGSGGSTRISMSFDVCMALEVDDDTFGFGHTCIDFQRSLAVPSSSCDLGYREQINQVTAFIDGSQIYGSTETMSSELRTHVNGTLVTSRHNFLPPEDNVHQQLYDECVTSSGTENCFKAGDNRVNVQPGLSSIHTLFMNEHNRIARILIRQLPSTVSSNNADEFVYQETRKIVGALLQHITYNEFLPVLLGEANMRKYNLLNNKLKRSKLRYNSQHQPGIRNEFATFAFRVGHSLVPEGLVPTDASYTKHGSGMAYFDNLLMNPHLLYRFGVGDVLRGVIAEPVKQPSPELSHHLEKTFRFSNRTAGGLDLAAVNIQRGRDHGVPSYTVMRRLCRLPVPESFADLDMPDKVKNKLMRVYNSVEDIDAWTGAVSERRMPGAMIGRLNACIIGRQFRSLRKGDRFCFPSYIAAGQLAEVYNVTLATILCNNIENMATVQPQVFYLVQWNQLANRRVSCDQIPTLNLDSWFTK</sequence>
<evidence type="ECO:0008006" key="7">
    <source>
        <dbReference type="Google" id="ProtNLM"/>
    </source>
</evidence>
<keyword evidence="3" id="KW-0325">Glycoprotein</keyword>
<protein>
    <recommendedName>
        <fullName evidence="7">PXDN</fullName>
    </recommendedName>
</protein>
<evidence type="ECO:0000256" key="1">
    <source>
        <dbReference type="ARBA" id="ARBA00004613"/>
    </source>
</evidence>
<dbReference type="GO" id="GO:0006979">
    <property type="term" value="P:response to oxidative stress"/>
    <property type="evidence" value="ECO:0007669"/>
    <property type="project" value="InterPro"/>
</dbReference>
<comment type="subcellular location">
    <subcellularLocation>
        <location evidence="1">Secreted</location>
    </subcellularLocation>
</comment>
<dbReference type="AlphaFoldDB" id="A0A7J7KDV4"/>
<keyword evidence="4" id="KW-0408">Iron</keyword>
<organism evidence="5 6">
    <name type="scientific">Bugula neritina</name>
    <name type="common">Brown bryozoan</name>
    <name type="synonym">Sertularia neritina</name>
    <dbReference type="NCBI Taxonomy" id="10212"/>
    <lineage>
        <taxon>Eukaryota</taxon>
        <taxon>Metazoa</taxon>
        <taxon>Spiralia</taxon>
        <taxon>Lophotrochozoa</taxon>
        <taxon>Bryozoa</taxon>
        <taxon>Gymnolaemata</taxon>
        <taxon>Cheilostomatida</taxon>
        <taxon>Flustrina</taxon>
        <taxon>Buguloidea</taxon>
        <taxon>Bugulidae</taxon>
        <taxon>Bugula</taxon>
    </lineage>
</organism>
<dbReference type="EMBL" id="VXIV02000735">
    <property type="protein sequence ID" value="KAF6036385.1"/>
    <property type="molecule type" value="Genomic_DNA"/>
</dbReference>
<comment type="caution">
    <text evidence="5">The sequence shown here is derived from an EMBL/GenBank/DDBJ whole genome shotgun (WGS) entry which is preliminary data.</text>
</comment>
<dbReference type="Proteomes" id="UP000593567">
    <property type="component" value="Unassembled WGS sequence"/>
</dbReference>
<dbReference type="InterPro" id="IPR010255">
    <property type="entry name" value="Haem_peroxidase_sf"/>
</dbReference>
<dbReference type="GO" id="GO:0046872">
    <property type="term" value="F:metal ion binding"/>
    <property type="evidence" value="ECO:0007669"/>
    <property type="project" value="UniProtKB-KW"/>
</dbReference>
<keyword evidence="4" id="KW-0479">Metal-binding</keyword>
<keyword evidence="2" id="KW-0964">Secreted</keyword>
<evidence type="ECO:0000256" key="3">
    <source>
        <dbReference type="ARBA" id="ARBA00023180"/>
    </source>
</evidence>
<gene>
    <name evidence="5" type="ORF">EB796_005307</name>
</gene>
<accession>A0A7J7KDV4</accession>
<evidence type="ECO:0000256" key="4">
    <source>
        <dbReference type="PIRSR" id="PIRSR619791-2"/>
    </source>
</evidence>
<feature type="binding site" description="axial binding residue" evidence="4">
    <location>
        <position position="326"/>
    </location>
    <ligand>
        <name>heme b</name>
        <dbReference type="ChEBI" id="CHEBI:60344"/>
    </ligand>
    <ligandPart>
        <name>Fe</name>
        <dbReference type="ChEBI" id="CHEBI:18248"/>
    </ligandPart>
</feature>
<dbReference type="Gene3D" id="1.10.640.10">
    <property type="entry name" value="Haem peroxidase domain superfamily, animal type"/>
    <property type="match status" value="1"/>
</dbReference>
<dbReference type="SUPFAM" id="SSF48113">
    <property type="entry name" value="Heme-dependent peroxidases"/>
    <property type="match status" value="1"/>
</dbReference>
<dbReference type="Pfam" id="PF03098">
    <property type="entry name" value="An_peroxidase"/>
    <property type="match status" value="1"/>
</dbReference>
<dbReference type="InterPro" id="IPR037120">
    <property type="entry name" value="Haem_peroxidase_sf_animal"/>
</dbReference>
<dbReference type="PANTHER" id="PTHR11475">
    <property type="entry name" value="OXIDASE/PEROXIDASE"/>
    <property type="match status" value="1"/>
</dbReference>
<reference evidence="5" key="1">
    <citation type="submission" date="2020-06" db="EMBL/GenBank/DDBJ databases">
        <title>Draft genome of Bugula neritina, a colonial animal packing powerful symbionts and potential medicines.</title>
        <authorList>
            <person name="Rayko M."/>
        </authorList>
    </citation>
    <scope>NUCLEOTIDE SEQUENCE [LARGE SCALE GENOMIC DNA]</scope>
    <source>
        <strain evidence="5">Kwan_BN1</strain>
    </source>
</reference>
<dbReference type="GO" id="GO:0004601">
    <property type="term" value="F:peroxidase activity"/>
    <property type="evidence" value="ECO:0007669"/>
    <property type="project" value="InterPro"/>
</dbReference>
<dbReference type="OrthoDB" id="823504at2759"/>
<keyword evidence="6" id="KW-1185">Reference proteome</keyword>
<dbReference type="PRINTS" id="PR00457">
    <property type="entry name" value="ANPEROXIDASE"/>
</dbReference>
<evidence type="ECO:0000313" key="5">
    <source>
        <dbReference type="EMBL" id="KAF6036385.1"/>
    </source>
</evidence>
<dbReference type="PANTHER" id="PTHR11475:SF4">
    <property type="entry name" value="CHORION PEROXIDASE"/>
    <property type="match status" value="1"/>
</dbReference>
<dbReference type="GO" id="GO:0020037">
    <property type="term" value="F:heme binding"/>
    <property type="evidence" value="ECO:0007669"/>
    <property type="project" value="InterPro"/>
</dbReference>
<evidence type="ECO:0000256" key="2">
    <source>
        <dbReference type="ARBA" id="ARBA00022525"/>
    </source>
</evidence>
<evidence type="ECO:0000313" key="6">
    <source>
        <dbReference type="Proteomes" id="UP000593567"/>
    </source>
</evidence>
<proteinExistence type="predicted"/>
<name>A0A7J7KDV4_BUGNE</name>
<dbReference type="GO" id="GO:0005576">
    <property type="term" value="C:extracellular region"/>
    <property type="evidence" value="ECO:0007669"/>
    <property type="project" value="UniProtKB-SubCell"/>
</dbReference>
<keyword evidence="4" id="KW-0349">Heme</keyword>